<keyword evidence="1" id="KW-0175">Coiled coil</keyword>
<organism evidence="3 4">
    <name type="scientific">Cutibacterium acnes</name>
    <name type="common">Propionibacterium acnes</name>
    <dbReference type="NCBI Taxonomy" id="1747"/>
    <lineage>
        <taxon>Bacteria</taxon>
        <taxon>Bacillati</taxon>
        <taxon>Actinomycetota</taxon>
        <taxon>Actinomycetes</taxon>
        <taxon>Propionibacteriales</taxon>
        <taxon>Propionibacteriaceae</taxon>
        <taxon>Cutibacterium</taxon>
    </lineage>
</organism>
<evidence type="ECO:0000313" key="4">
    <source>
        <dbReference type="Proteomes" id="UP000223982"/>
    </source>
</evidence>
<feature type="coiled-coil region" evidence="1">
    <location>
        <begin position="437"/>
        <end position="464"/>
    </location>
</feature>
<dbReference type="Proteomes" id="UP000223982">
    <property type="component" value="Unassembled WGS sequence"/>
</dbReference>
<protein>
    <submittedName>
        <fullName evidence="3">Uncharacterized protein</fullName>
    </submittedName>
</protein>
<evidence type="ECO:0000313" key="3">
    <source>
        <dbReference type="EMBL" id="PHJ27202.1"/>
    </source>
</evidence>
<feature type="transmembrane region" description="Helical" evidence="2">
    <location>
        <begin position="488"/>
        <end position="508"/>
    </location>
</feature>
<reference evidence="3 4" key="1">
    <citation type="submission" date="2017-02" db="EMBL/GenBank/DDBJ databases">
        <title>Prevalence of linear plasmids in Propionibacterium acnes isolates obtained from cancerous prostatic tissue.</title>
        <authorList>
            <person name="Davidsson S."/>
            <person name="Bruggemann H."/>
        </authorList>
    </citation>
    <scope>NUCLEOTIDE SEQUENCE [LARGE SCALE GENOMIC DNA]</scope>
    <source>
        <strain evidence="3 4">09-9</strain>
    </source>
</reference>
<dbReference type="AlphaFoldDB" id="A0AA44ZEL6"/>
<accession>A0AA44ZEL6</accession>
<dbReference type="EMBL" id="LKVB01000004">
    <property type="protein sequence ID" value="PHJ27202.1"/>
    <property type="molecule type" value="Genomic_DNA"/>
</dbReference>
<gene>
    <name evidence="3" type="ORF">APS60_04285</name>
</gene>
<keyword evidence="2" id="KW-1133">Transmembrane helix</keyword>
<keyword evidence="2" id="KW-0812">Transmembrane</keyword>
<proteinExistence type="predicted"/>
<keyword evidence="2" id="KW-0472">Membrane</keyword>
<sequence length="527" mass="58876">MTTEVVDDSARNVSKTWRKVTFSVVVPYRPEWVTEPIKNMASKTVGPAEVLDSLVSIREDILQSSRDQAYEPHKYYFSRRIRDAVRMYRHAVYDATREDTIRAKIAEKRQSHKGSILNIPEDLSYLGAERREYEDSLGAVAGGEAFHYAVLHFRLDDVTDAVVETAAAWLKRPGGDGARYLSGLLSDIGLGRCLYSWGGFSQGNAGCGRGKASSRDRGCGAGGAPSLNCNRIFVMTFAEVDPQDLRHPSYFGHHKAWTPAQAWLYHLATGGIGIYRGVPPSDTSDAANDRMFCLDATWVRIEEAGMAVMTQSALFEEGNRKHAEALCLLCHSRMLDIVILCLRQRTYLDRDAESEARVLVGKGHWGDEELDRLLDRERSVAAFLNGLWFTEVSGRREATLVLNEFQKVLGTPVLLTELRDEQESLVRVVEMHRRIDNVAMDKARKEQERRREQLEKAAEKRLEIIVLVLTVISTMLALLALVSDPNLGLFAVGFILTGIVALIGGIRVKRLLRGGIAKDTKDNRAGL</sequence>
<evidence type="ECO:0000256" key="1">
    <source>
        <dbReference type="SAM" id="Coils"/>
    </source>
</evidence>
<evidence type="ECO:0000256" key="2">
    <source>
        <dbReference type="SAM" id="Phobius"/>
    </source>
</evidence>
<comment type="caution">
    <text evidence="3">The sequence shown here is derived from an EMBL/GenBank/DDBJ whole genome shotgun (WGS) entry which is preliminary data.</text>
</comment>
<name>A0AA44ZEL6_CUTAC</name>
<feature type="transmembrane region" description="Helical" evidence="2">
    <location>
        <begin position="464"/>
        <end position="482"/>
    </location>
</feature>